<gene>
    <name evidence="1" type="ORF">GS398_08475</name>
</gene>
<comment type="caution">
    <text evidence="1">The sequence shown here is derived from an EMBL/GenBank/DDBJ whole genome shotgun (WGS) entry which is preliminary data.</text>
</comment>
<name>A0A7K1XWI5_9SPHI</name>
<keyword evidence="2" id="KW-1185">Reference proteome</keyword>
<organism evidence="1 2">
    <name type="scientific">Hufsiella ginkgonis</name>
    <dbReference type="NCBI Taxonomy" id="2695274"/>
    <lineage>
        <taxon>Bacteria</taxon>
        <taxon>Pseudomonadati</taxon>
        <taxon>Bacteroidota</taxon>
        <taxon>Sphingobacteriia</taxon>
        <taxon>Sphingobacteriales</taxon>
        <taxon>Sphingobacteriaceae</taxon>
        <taxon>Hufsiella</taxon>
    </lineage>
</organism>
<dbReference type="RefSeq" id="WP_160906336.1">
    <property type="nucleotide sequence ID" value="NZ_WVHS01000002.1"/>
</dbReference>
<dbReference type="AlphaFoldDB" id="A0A7K1XWI5"/>
<dbReference type="Proteomes" id="UP000451233">
    <property type="component" value="Unassembled WGS sequence"/>
</dbReference>
<reference evidence="1 2" key="1">
    <citation type="submission" date="2019-11" db="EMBL/GenBank/DDBJ databases">
        <title>Pedobacter sp. HMF7056 Genome sequencing and assembly.</title>
        <authorList>
            <person name="Kang H."/>
            <person name="Kim H."/>
            <person name="Joh K."/>
        </authorList>
    </citation>
    <scope>NUCLEOTIDE SEQUENCE [LARGE SCALE GENOMIC DNA]</scope>
    <source>
        <strain evidence="1 2">HMF7056</strain>
    </source>
</reference>
<sequence>MRTSLNELKAIDDHLFKRSSPADQTVFQARMILQPDLRNSIALQKQTLWLVEQYSRRALKAEIKEACDQVKRDPCETAFIARIRRLFR</sequence>
<proteinExistence type="predicted"/>
<evidence type="ECO:0000313" key="1">
    <source>
        <dbReference type="EMBL" id="MXV15335.1"/>
    </source>
</evidence>
<dbReference type="EMBL" id="WVHS01000002">
    <property type="protein sequence ID" value="MXV15335.1"/>
    <property type="molecule type" value="Genomic_DNA"/>
</dbReference>
<protein>
    <submittedName>
        <fullName evidence="1">Uncharacterized protein</fullName>
    </submittedName>
</protein>
<accession>A0A7K1XWI5</accession>
<evidence type="ECO:0000313" key="2">
    <source>
        <dbReference type="Proteomes" id="UP000451233"/>
    </source>
</evidence>